<reference evidence="2 3" key="1">
    <citation type="submission" date="2019-07" db="EMBL/GenBank/DDBJ databases">
        <title>Whole genome shotgun sequence of Nocardia ninae NBRC 108245.</title>
        <authorList>
            <person name="Hosoyama A."/>
            <person name="Uohara A."/>
            <person name="Ohji S."/>
            <person name="Ichikawa N."/>
        </authorList>
    </citation>
    <scope>NUCLEOTIDE SEQUENCE [LARGE SCALE GENOMIC DNA]</scope>
    <source>
        <strain evidence="2 3">NBRC 108245</strain>
    </source>
</reference>
<dbReference type="EMBL" id="BJXA01000030">
    <property type="protein sequence ID" value="GEM39915.1"/>
    <property type="molecule type" value="Genomic_DNA"/>
</dbReference>
<accession>A0A511MGZ3</accession>
<evidence type="ECO:0000313" key="3">
    <source>
        <dbReference type="Proteomes" id="UP000321424"/>
    </source>
</evidence>
<dbReference type="InterPro" id="IPR057037">
    <property type="entry name" value="TPR_rep_actino"/>
</dbReference>
<comment type="caution">
    <text evidence="2">The sequence shown here is derived from an EMBL/GenBank/DDBJ whole genome shotgun (WGS) entry which is preliminary data.</text>
</comment>
<proteinExistence type="predicted"/>
<protein>
    <recommendedName>
        <fullName evidence="1">TPR repeat domain-containing protein</fullName>
    </recommendedName>
</protein>
<gene>
    <name evidence="2" type="ORF">NN4_44340</name>
</gene>
<evidence type="ECO:0000259" key="1">
    <source>
        <dbReference type="Pfam" id="PF23275"/>
    </source>
</evidence>
<name>A0A511MGZ3_9NOCA</name>
<dbReference type="Proteomes" id="UP000321424">
    <property type="component" value="Unassembled WGS sequence"/>
</dbReference>
<dbReference type="AlphaFoldDB" id="A0A511MGZ3"/>
<feature type="domain" description="TPR repeat" evidence="1">
    <location>
        <begin position="213"/>
        <end position="444"/>
    </location>
</feature>
<dbReference type="Pfam" id="PF23275">
    <property type="entry name" value="TPR_23"/>
    <property type="match status" value="1"/>
</dbReference>
<keyword evidence="3" id="KW-1185">Reference proteome</keyword>
<sequence length="763" mass="81702">MPTRSQVEKWNISALESWATTVAAKNSDCLAYLDKAKTHFSDVHADWSGAAYNAAYDRVLEDHDQGRKLTVEVGDLATILTGAVSTLTSYRNALLAKVTDAEQAALTVADDWRVSGESEETVNAHQGLINSAYFELNNAVSDAARKISEQADIVRSAGDLLGSGLDVSAAEDETGRLGQQDGKALADWANTPSVERDPAVLDSIASQLPGHPLTDAELQILANGGEVDTLPQAVQDYYRDFYNSAGKEGVLALSEHLKTQEEAGNTVAASQRDSLANGLALISNEDVGTGRTPDGKLTGNGSYQNVPTDIRELIEARRTDPNPINANTTPGGPTVALQQQWKDTNALADLMGQTNPGYEPGTELGTQLYLKSSDMVQDQFNPPGRDDAAGTFAQFAGRNDDSAHQIWSGQGMPDDYDEKETVRSLTGHDWSESDNGRGAATLIDRITEESQLPADDPRGMRGREALAGLGQMLAPDDDDDKVWEQQKQSFHDNPELATSVSKALSANLDAISTPGYQAGYPANIIHSDGRVEFHAEEANRLLQLGSYSEDGRVNLTAAAEQHRLAELTRVMQANPPSEVPEALALSDAGTLSGRVDNAIWDALVHDDQLNGDEATNKADALYQAKMMGATIAGQLADEAVGKIPGADTATGITGIEVGDGVESKLQEWLGKPEYEYLERPSEAVLKAQTAEHVHQSILNAAYAAGELPPELQTGSGPINAAELREKESTKLVFTNFLTTHGLSQYVADYNQSYAIDLGRQGGS</sequence>
<organism evidence="2 3">
    <name type="scientific">Nocardia ninae NBRC 108245</name>
    <dbReference type="NCBI Taxonomy" id="1210091"/>
    <lineage>
        <taxon>Bacteria</taxon>
        <taxon>Bacillati</taxon>
        <taxon>Actinomycetota</taxon>
        <taxon>Actinomycetes</taxon>
        <taxon>Mycobacteriales</taxon>
        <taxon>Nocardiaceae</taxon>
        <taxon>Nocardia</taxon>
    </lineage>
</organism>
<evidence type="ECO:0000313" key="2">
    <source>
        <dbReference type="EMBL" id="GEM39915.1"/>
    </source>
</evidence>